<dbReference type="InterPro" id="IPR050678">
    <property type="entry name" value="DNA_Partitioning_ATPase"/>
</dbReference>
<reference evidence="3 4" key="1">
    <citation type="submission" date="2023-01" db="EMBL/GenBank/DDBJ databases">
        <title>Thalassococcus onchidii sp. nov., isolated from a marine invertebrate from the South China Sea.</title>
        <authorList>
            <person name="Xu S."/>
            <person name="Liu Z."/>
            <person name="Xu Y."/>
        </authorList>
    </citation>
    <scope>NUCLEOTIDE SEQUENCE [LARGE SCALE GENOMIC DNA]</scope>
    <source>
        <strain evidence="3 4">KCTC 32084</strain>
    </source>
</reference>
<dbReference type="InterPro" id="IPR027417">
    <property type="entry name" value="P-loop_NTPase"/>
</dbReference>
<sequence>MEQSALPPVTLDELDQLAGRASTVIARLRDRLYSPGTEKTLDLRFNVRRAAEMVGRTDKAIRDAEADGRLPAPEKDPETGRRTGYSLADVNRMRSVFGTLPHRSETDRAMVLAVQNFKGGVGKSTMVCHLAQYLALRGYRVCVIDCDSQASTTSMFGLNPDIDVDEDEDTLYPFFRHGGPASLHYALRATYWPGIALIPANLGLYDAEYEFAARMARDQTFVLDRLRAGIDSIRDQFDVILMDPPPALGMLSLSVLRAADALVIPAPPNNIDFGSTAHFLKMMGATLNELARAGGARDYAFVKILATKMNDSKSAHVAIKRMMDAVFPMDMLQAVLKDSAEIDNAAANLSTVYELTGAATRTETHKRCRAYLDAVNREIEVLIRKTWPSHHAALRKEGLL</sequence>
<keyword evidence="4" id="KW-1185">Reference proteome</keyword>
<dbReference type="SUPFAM" id="SSF52540">
    <property type="entry name" value="P-loop containing nucleoside triphosphate hydrolases"/>
    <property type="match status" value="1"/>
</dbReference>
<dbReference type="Gene3D" id="3.40.50.300">
    <property type="entry name" value="P-loop containing nucleotide triphosphate hydrolases"/>
    <property type="match status" value="1"/>
</dbReference>
<gene>
    <name evidence="3" type="ORF">PFY00_18295</name>
</gene>
<dbReference type="PANTHER" id="PTHR13696:SF52">
    <property type="entry name" value="PARA FAMILY PROTEIN CT_582"/>
    <property type="match status" value="1"/>
</dbReference>
<dbReference type="PANTHER" id="PTHR13696">
    <property type="entry name" value="P-LOOP CONTAINING NUCLEOSIDE TRIPHOSPHATE HYDROLASE"/>
    <property type="match status" value="1"/>
</dbReference>
<dbReference type="RefSeq" id="WP_271434045.1">
    <property type="nucleotide sequence ID" value="NZ_JAQIOY010000011.1"/>
</dbReference>
<feature type="region of interest" description="Disordered" evidence="1">
    <location>
        <begin position="60"/>
        <end position="84"/>
    </location>
</feature>
<dbReference type="EMBL" id="JAQIOY010000011">
    <property type="protein sequence ID" value="MDA7426690.1"/>
    <property type="molecule type" value="Genomic_DNA"/>
</dbReference>
<dbReference type="Pfam" id="PF13614">
    <property type="entry name" value="AAA_31"/>
    <property type="match status" value="1"/>
</dbReference>
<accession>A0ABT4XXJ3</accession>
<proteinExistence type="predicted"/>
<dbReference type="CDD" id="cd02042">
    <property type="entry name" value="ParAB_family"/>
    <property type="match status" value="1"/>
</dbReference>
<dbReference type="InterPro" id="IPR025669">
    <property type="entry name" value="AAA_dom"/>
</dbReference>
<comment type="caution">
    <text evidence="3">The sequence shown here is derived from an EMBL/GenBank/DDBJ whole genome shotgun (WGS) entry which is preliminary data.</text>
</comment>
<dbReference type="Proteomes" id="UP001210720">
    <property type="component" value="Unassembled WGS sequence"/>
</dbReference>
<evidence type="ECO:0000313" key="3">
    <source>
        <dbReference type="EMBL" id="MDA7426690.1"/>
    </source>
</evidence>
<feature type="domain" description="AAA" evidence="2">
    <location>
        <begin position="111"/>
        <end position="271"/>
    </location>
</feature>
<protein>
    <submittedName>
        <fullName evidence="3">AAA family ATPase</fullName>
    </submittedName>
</protein>
<evidence type="ECO:0000313" key="4">
    <source>
        <dbReference type="Proteomes" id="UP001210720"/>
    </source>
</evidence>
<name>A0ABT4XXJ3_9RHOB</name>
<feature type="compositionally biased region" description="Basic and acidic residues" evidence="1">
    <location>
        <begin position="60"/>
        <end position="81"/>
    </location>
</feature>
<organism evidence="3 4">
    <name type="scientific">Thalassococcus lentus</name>
    <dbReference type="NCBI Taxonomy" id="1210524"/>
    <lineage>
        <taxon>Bacteria</taxon>
        <taxon>Pseudomonadati</taxon>
        <taxon>Pseudomonadota</taxon>
        <taxon>Alphaproteobacteria</taxon>
        <taxon>Rhodobacterales</taxon>
        <taxon>Roseobacteraceae</taxon>
        <taxon>Thalassococcus</taxon>
    </lineage>
</organism>
<evidence type="ECO:0000259" key="2">
    <source>
        <dbReference type="Pfam" id="PF13614"/>
    </source>
</evidence>
<evidence type="ECO:0000256" key="1">
    <source>
        <dbReference type="SAM" id="MobiDB-lite"/>
    </source>
</evidence>